<dbReference type="SUPFAM" id="SSF52402">
    <property type="entry name" value="Adenine nucleotide alpha hydrolases-like"/>
    <property type="match status" value="1"/>
</dbReference>
<dbReference type="InterPro" id="IPR006016">
    <property type="entry name" value="UspA"/>
</dbReference>
<evidence type="ECO:0000313" key="4">
    <source>
        <dbReference type="Proteomes" id="UP000707356"/>
    </source>
</evidence>
<name>A0A951P7A4_9CYAN</name>
<feature type="domain" description="UspA" evidence="2">
    <location>
        <begin position="1"/>
        <end position="137"/>
    </location>
</feature>
<evidence type="ECO:0000313" key="3">
    <source>
        <dbReference type="EMBL" id="MBW4464287.1"/>
    </source>
</evidence>
<dbReference type="CDD" id="cd00293">
    <property type="entry name" value="USP-like"/>
    <property type="match status" value="1"/>
</dbReference>
<dbReference type="PANTHER" id="PTHR46268">
    <property type="entry name" value="STRESS RESPONSE PROTEIN NHAX"/>
    <property type="match status" value="1"/>
</dbReference>
<sequence>MYKTVLFPIDQSRESREASGTVAEIVKMFESKLVLLSVVESPDKEPETVAAGIMASAEAIAQLLADAKALFESKGIEAEIIEREGNPAFVICDVADELEADLIIMGSRGLGLTNTGATESVANRVINLAPCPVMIVP</sequence>
<dbReference type="InterPro" id="IPR014729">
    <property type="entry name" value="Rossmann-like_a/b/a_fold"/>
</dbReference>
<organism evidence="3 4">
    <name type="scientific">Pegethrix bostrychoides GSE-TBD4-15B</name>
    <dbReference type="NCBI Taxonomy" id="2839662"/>
    <lineage>
        <taxon>Bacteria</taxon>
        <taxon>Bacillati</taxon>
        <taxon>Cyanobacteriota</taxon>
        <taxon>Cyanophyceae</taxon>
        <taxon>Oculatellales</taxon>
        <taxon>Oculatellaceae</taxon>
        <taxon>Pegethrix</taxon>
    </lineage>
</organism>
<dbReference type="InterPro" id="IPR006015">
    <property type="entry name" value="Universal_stress_UspA"/>
</dbReference>
<comment type="caution">
    <text evidence="3">The sequence shown here is derived from an EMBL/GenBank/DDBJ whole genome shotgun (WGS) entry which is preliminary data.</text>
</comment>
<accession>A0A951P7A4</accession>
<protein>
    <submittedName>
        <fullName evidence="3">Universal stress protein</fullName>
    </submittedName>
</protein>
<dbReference type="EMBL" id="JAHHHV010000010">
    <property type="protein sequence ID" value="MBW4464287.1"/>
    <property type="molecule type" value="Genomic_DNA"/>
</dbReference>
<evidence type="ECO:0000259" key="2">
    <source>
        <dbReference type="Pfam" id="PF00582"/>
    </source>
</evidence>
<dbReference type="Proteomes" id="UP000707356">
    <property type="component" value="Unassembled WGS sequence"/>
</dbReference>
<proteinExistence type="inferred from homology"/>
<comment type="similarity">
    <text evidence="1">Belongs to the universal stress protein A family.</text>
</comment>
<gene>
    <name evidence="3" type="ORF">KME07_02450</name>
</gene>
<dbReference type="Pfam" id="PF00582">
    <property type="entry name" value="Usp"/>
    <property type="match status" value="1"/>
</dbReference>
<evidence type="ECO:0000256" key="1">
    <source>
        <dbReference type="ARBA" id="ARBA00008791"/>
    </source>
</evidence>
<dbReference type="PRINTS" id="PR01438">
    <property type="entry name" value="UNVRSLSTRESS"/>
</dbReference>
<reference evidence="3" key="2">
    <citation type="journal article" date="2022" name="Microbiol. Resour. Announc.">
        <title>Metagenome Sequencing to Explore Phylogenomics of Terrestrial Cyanobacteria.</title>
        <authorList>
            <person name="Ward R.D."/>
            <person name="Stajich J.E."/>
            <person name="Johansen J.R."/>
            <person name="Huntemann M."/>
            <person name="Clum A."/>
            <person name="Foster B."/>
            <person name="Foster B."/>
            <person name="Roux S."/>
            <person name="Palaniappan K."/>
            <person name="Varghese N."/>
            <person name="Mukherjee S."/>
            <person name="Reddy T.B.K."/>
            <person name="Daum C."/>
            <person name="Copeland A."/>
            <person name="Chen I.A."/>
            <person name="Ivanova N.N."/>
            <person name="Kyrpides N.C."/>
            <person name="Shapiro N."/>
            <person name="Eloe-Fadrosh E.A."/>
            <person name="Pietrasiak N."/>
        </authorList>
    </citation>
    <scope>NUCLEOTIDE SEQUENCE</scope>
    <source>
        <strain evidence="3">GSE-TBD4-15B</strain>
    </source>
</reference>
<reference evidence="3" key="1">
    <citation type="submission" date="2021-05" db="EMBL/GenBank/DDBJ databases">
        <authorList>
            <person name="Pietrasiak N."/>
            <person name="Ward R."/>
            <person name="Stajich J.E."/>
            <person name="Kurbessoian T."/>
        </authorList>
    </citation>
    <scope>NUCLEOTIDE SEQUENCE</scope>
    <source>
        <strain evidence="3">GSE-TBD4-15B</strain>
    </source>
</reference>
<dbReference type="PANTHER" id="PTHR46268:SF6">
    <property type="entry name" value="UNIVERSAL STRESS PROTEIN UP12"/>
    <property type="match status" value="1"/>
</dbReference>
<dbReference type="Gene3D" id="3.40.50.620">
    <property type="entry name" value="HUPs"/>
    <property type="match status" value="1"/>
</dbReference>
<dbReference type="AlphaFoldDB" id="A0A951P7A4"/>